<evidence type="ECO:0000256" key="1">
    <source>
        <dbReference type="SAM" id="MobiDB-lite"/>
    </source>
</evidence>
<proteinExistence type="predicted"/>
<feature type="region of interest" description="Disordered" evidence="1">
    <location>
        <begin position="1"/>
        <end position="47"/>
    </location>
</feature>
<name>A0A9P4HKQ6_9PLEO</name>
<sequence>MATSASRKRSRSPLDDARSTYRSNRKSRRVDYGLPEQLRDDVKQPTEGRVLKLENGYKKLKKRLHKRKTAHGDIEKKLGFATRRSSQESSRLDQSHRRLVGKYNDIADVVEGQQTKLQKVVQAVDSVSSRQLEAARGRGASEE</sequence>
<dbReference type="Proteomes" id="UP000799777">
    <property type="component" value="Unassembled WGS sequence"/>
</dbReference>
<feature type="compositionally biased region" description="Basic and acidic residues" evidence="1">
    <location>
        <begin position="37"/>
        <end position="47"/>
    </location>
</feature>
<dbReference type="EMBL" id="ML978155">
    <property type="protein sequence ID" value="KAF2036338.1"/>
    <property type="molecule type" value="Genomic_DNA"/>
</dbReference>
<comment type="caution">
    <text evidence="2">The sequence shown here is derived from an EMBL/GenBank/DDBJ whole genome shotgun (WGS) entry which is preliminary data.</text>
</comment>
<accession>A0A9P4HKQ6</accession>
<organism evidence="2 3">
    <name type="scientific">Setomelanomma holmii</name>
    <dbReference type="NCBI Taxonomy" id="210430"/>
    <lineage>
        <taxon>Eukaryota</taxon>
        <taxon>Fungi</taxon>
        <taxon>Dikarya</taxon>
        <taxon>Ascomycota</taxon>
        <taxon>Pezizomycotina</taxon>
        <taxon>Dothideomycetes</taxon>
        <taxon>Pleosporomycetidae</taxon>
        <taxon>Pleosporales</taxon>
        <taxon>Pleosporineae</taxon>
        <taxon>Phaeosphaeriaceae</taxon>
        <taxon>Setomelanomma</taxon>
    </lineage>
</organism>
<protein>
    <submittedName>
        <fullName evidence="2">Uncharacterized protein</fullName>
    </submittedName>
</protein>
<evidence type="ECO:0000313" key="2">
    <source>
        <dbReference type="EMBL" id="KAF2036338.1"/>
    </source>
</evidence>
<dbReference type="AlphaFoldDB" id="A0A9P4HKQ6"/>
<reference evidence="2" key="1">
    <citation type="journal article" date="2020" name="Stud. Mycol.">
        <title>101 Dothideomycetes genomes: a test case for predicting lifestyles and emergence of pathogens.</title>
        <authorList>
            <person name="Haridas S."/>
            <person name="Albert R."/>
            <person name="Binder M."/>
            <person name="Bloem J."/>
            <person name="Labutti K."/>
            <person name="Salamov A."/>
            <person name="Andreopoulos B."/>
            <person name="Baker S."/>
            <person name="Barry K."/>
            <person name="Bills G."/>
            <person name="Bluhm B."/>
            <person name="Cannon C."/>
            <person name="Castanera R."/>
            <person name="Culley D."/>
            <person name="Daum C."/>
            <person name="Ezra D."/>
            <person name="Gonzalez J."/>
            <person name="Henrissat B."/>
            <person name="Kuo A."/>
            <person name="Liang C."/>
            <person name="Lipzen A."/>
            <person name="Lutzoni F."/>
            <person name="Magnuson J."/>
            <person name="Mondo S."/>
            <person name="Nolan M."/>
            <person name="Ohm R."/>
            <person name="Pangilinan J."/>
            <person name="Park H.-J."/>
            <person name="Ramirez L."/>
            <person name="Alfaro M."/>
            <person name="Sun H."/>
            <person name="Tritt A."/>
            <person name="Yoshinaga Y."/>
            <person name="Zwiers L.-H."/>
            <person name="Turgeon B."/>
            <person name="Goodwin S."/>
            <person name="Spatafora J."/>
            <person name="Crous P."/>
            <person name="Grigoriev I."/>
        </authorList>
    </citation>
    <scope>NUCLEOTIDE SEQUENCE</scope>
    <source>
        <strain evidence="2">CBS 110217</strain>
    </source>
</reference>
<gene>
    <name evidence="2" type="ORF">EK21DRAFT_84033</name>
</gene>
<feature type="region of interest" description="Disordered" evidence="1">
    <location>
        <begin position="62"/>
        <end position="95"/>
    </location>
</feature>
<evidence type="ECO:0000313" key="3">
    <source>
        <dbReference type="Proteomes" id="UP000799777"/>
    </source>
</evidence>
<feature type="compositionally biased region" description="Basic residues" evidence="1">
    <location>
        <begin position="1"/>
        <end position="11"/>
    </location>
</feature>
<keyword evidence="3" id="KW-1185">Reference proteome</keyword>